<comment type="caution">
    <text evidence="8">The sequence shown here is derived from an EMBL/GenBank/DDBJ whole genome shotgun (WGS) entry which is preliminary data.</text>
</comment>
<dbReference type="Gene3D" id="3.40.50.720">
    <property type="entry name" value="NAD(P)-binding Rossmann-like Domain"/>
    <property type="match status" value="1"/>
</dbReference>
<evidence type="ECO:0000256" key="3">
    <source>
        <dbReference type="ARBA" id="ARBA00022833"/>
    </source>
</evidence>
<dbReference type="InterPro" id="IPR013149">
    <property type="entry name" value="ADH-like_C"/>
</dbReference>
<dbReference type="Proteomes" id="UP000315389">
    <property type="component" value="Unassembled WGS sequence"/>
</dbReference>
<dbReference type="Pfam" id="PF00107">
    <property type="entry name" value="ADH_zinc_N"/>
    <property type="match status" value="1"/>
</dbReference>
<feature type="domain" description="Alcohol dehydrogenase-like N-terminal" evidence="7">
    <location>
        <begin position="25"/>
        <end position="140"/>
    </location>
</feature>
<sequence>MRATIFYGPGDVRVADRPEPTVLDPTDVVVEVTAGCVCGSDLWDYRGVRPTAKPRHIGHELVGVVTDAGREVKTLGIGDFVIAPFDLSCGHCQACRHSFYSACDQVTFVGGTDRQGRVVDGGQGERARLPFADPSLVKVPGPIDPELIPSLLTLSDVFPTGHHAAVSAGVGPDTTVVVVGDGAVGLCAVLASARLGAPRIIAMSRHADRAALAREFGATDIVAERGAEGIAAVRDLLGGDLADTALECVGTDLAMEQALGSVRGGGRVGFVGVPAGGSQVPIGTLFSRNITIGGGMAPARRYIPELLEDVLAGTVNPGMVFTQTFALDDIAAAYEAMSNRSAIKSLVLP</sequence>
<accession>A0A542ZA68</accession>
<evidence type="ECO:0000256" key="5">
    <source>
        <dbReference type="RuleBase" id="RU361277"/>
    </source>
</evidence>
<dbReference type="SUPFAM" id="SSF50129">
    <property type="entry name" value="GroES-like"/>
    <property type="match status" value="1"/>
</dbReference>
<dbReference type="RefSeq" id="WP_142122270.1">
    <property type="nucleotide sequence ID" value="NZ_BAAASV010000002.1"/>
</dbReference>
<gene>
    <name evidence="8" type="ORF">FB461_2362</name>
</gene>
<evidence type="ECO:0000313" key="8">
    <source>
        <dbReference type="EMBL" id="TQL57239.1"/>
    </source>
</evidence>
<dbReference type="InterPro" id="IPR013154">
    <property type="entry name" value="ADH-like_N"/>
</dbReference>
<dbReference type="InterPro" id="IPR036291">
    <property type="entry name" value="NAD(P)-bd_dom_sf"/>
</dbReference>
<dbReference type="OrthoDB" id="241504at2"/>
<dbReference type="PANTHER" id="PTHR42813:SF2">
    <property type="entry name" value="DEHYDROGENASE, ZINC-CONTAINING, PUTATIVE (AFU_ORTHOLOGUE AFUA_2G02810)-RELATED"/>
    <property type="match status" value="1"/>
</dbReference>
<dbReference type="PANTHER" id="PTHR42813">
    <property type="entry name" value="ZINC-TYPE ALCOHOL DEHYDROGENASE-LIKE"/>
    <property type="match status" value="1"/>
</dbReference>
<keyword evidence="2 5" id="KW-0479">Metal-binding</keyword>
<proteinExistence type="inferred from homology"/>
<dbReference type="EMBL" id="VFOS01000005">
    <property type="protein sequence ID" value="TQL57239.1"/>
    <property type="molecule type" value="Genomic_DNA"/>
</dbReference>
<keyword evidence="9" id="KW-1185">Reference proteome</keyword>
<evidence type="ECO:0000256" key="2">
    <source>
        <dbReference type="ARBA" id="ARBA00022723"/>
    </source>
</evidence>
<feature type="domain" description="Alcohol dehydrogenase-like C-terminal" evidence="6">
    <location>
        <begin position="183"/>
        <end position="308"/>
    </location>
</feature>
<evidence type="ECO:0000256" key="1">
    <source>
        <dbReference type="ARBA" id="ARBA00001947"/>
    </source>
</evidence>
<name>A0A542ZA68_RARFA</name>
<evidence type="ECO:0000313" key="9">
    <source>
        <dbReference type="Proteomes" id="UP000315389"/>
    </source>
</evidence>
<protein>
    <submittedName>
        <fullName evidence="8">Threonine dehydrogenase-like Zn-dependent dehydrogenase</fullName>
    </submittedName>
</protein>
<dbReference type="AlphaFoldDB" id="A0A542ZA68"/>
<keyword evidence="3 5" id="KW-0862">Zinc</keyword>
<dbReference type="InterPro" id="IPR002328">
    <property type="entry name" value="ADH_Zn_CS"/>
</dbReference>
<dbReference type="InterPro" id="IPR011032">
    <property type="entry name" value="GroES-like_sf"/>
</dbReference>
<keyword evidence="4" id="KW-0560">Oxidoreductase</keyword>
<dbReference type="Gene3D" id="3.90.180.10">
    <property type="entry name" value="Medium-chain alcohol dehydrogenases, catalytic domain"/>
    <property type="match status" value="1"/>
</dbReference>
<organism evidence="8 9">
    <name type="scientific">Rarobacter faecitabidus</name>
    <dbReference type="NCBI Taxonomy" id="13243"/>
    <lineage>
        <taxon>Bacteria</taxon>
        <taxon>Bacillati</taxon>
        <taxon>Actinomycetota</taxon>
        <taxon>Actinomycetes</taxon>
        <taxon>Micrococcales</taxon>
        <taxon>Rarobacteraceae</taxon>
        <taxon>Rarobacter</taxon>
    </lineage>
</organism>
<reference evidence="8 9" key="1">
    <citation type="submission" date="2019-06" db="EMBL/GenBank/DDBJ databases">
        <title>Sequencing the genomes of 1000 actinobacteria strains.</title>
        <authorList>
            <person name="Klenk H.-P."/>
        </authorList>
    </citation>
    <scope>NUCLEOTIDE SEQUENCE [LARGE SCALE GENOMIC DNA]</scope>
    <source>
        <strain evidence="8 9">DSM 4813</strain>
    </source>
</reference>
<comment type="similarity">
    <text evidence="5">Belongs to the zinc-containing alcohol dehydrogenase family.</text>
</comment>
<evidence type="ECO:0000259" key="6">
    <source>
        <dbReference type="Pfam" id="PF00107"/>
    </source>
</evidence>
<dbReference type="Pfam" id="PF08240">
    <property type="entry name" value="ADH_N"/>
    <property type="match status" value="1"/>
</dbReference>
<evidence type="ECO:0000256" key="4">
    <source>
        <dbReference type="ARBA" id="ARBA00023002"/>
    </source>
</evidence>
<dbReference type="PROSITE" id="PS00059">
    <property type="entry name" value="ADH_ZINC"/>
    <property type="match status" value="1"/>
</dbReference>
<evidence type="ECO:0000259" key="7">
    <source>
        <dbReference type="Pfam" id="PF08240"/>
    </source>
</evidence>
<dbReference type="GO" id="GO:0008270">
    <property type="term" value="F:zinc ion binding"/>
    <property type="evidence" value="ECO:0007669"/>
    <property type="project" value="InterPro"/>
</dbReference>
<dbReference type="GO" id="GO:0016491">
    <property type="term" value="F:oxidoreductase activity"/>
    <property type="evidence" value="ECO:0007669"/>
    <property type="project" value="UniProtKB-KW"/>
</dbReference>
<dbReference type="SUPFAM" id="SSF51735">
    <property type="entry name" value="NAD(P)-binding Rossmann-fold domains"/>
    <property type="match status" value="1"/>
</dbReference>
<comment type="cofactor">
    <cofactor evidence="1 5">
        <name>Zn(2+)</name>
        <dbReference type="ChEBI" id="CHEBI:29105"/>
    </cofactor>
</comment>